<comment type="caution">
    <text evidence="2">The sequence shown here is derived from an EMBL/GenBank/DDBJ whole genome shotgun (WGS) entry which is preliminary data.</text>
</comment>
<dbReference type="InterPro" id="IPR041698">
    <property type="entry name" value="Methyltransf_25"/>
</dbReference>
<dbReference type="InterPro" id="IPR029063">
    <property type="entry name" value="SAM-dependent_MTases_sf"/>
</dbReference>
<evidence type="ECO:0000259" key="1">
    <source>
        <dbReference type="Pfam" id="PF13649"/>
    </source>
</evidence>
<protein>
    <submittedName>
        <fullName evidence="2">Class I SAM-dependent methyltransferase</fullName>
    </submittedName>
</protein>
<dbReference type="SUPFAM" id="SSF53335">
    <property type="entry name" value="S-adenosyl-L-methionine-dependent methyltransferases"/>
    <property type="match status" value="1"/>
</dbReference>
<dbReference type="Proteomes" id="UP000483004">
    <property type="component" value="Unassembled WGS sequence"/>
</dbReference>
<dbReference type="Pfam" id="PF13649">
    <property type="entry name" value="Methyltransf_25"/>
    <property type="match status" value="1"/>
</dbReference>
<dbReference type="EMBL" id="WBMR01000025">
    <property type="protein sequence ID" value="KAB2383541.1"/>
    <property type="molecule type" value="Genomic_DNA"/>
</dbReference>
<sequence length="251" mass="26879">MTYDETGIDRTIDRLLRDHPGTPGDLDQFHIGGADAVDLLIGGLALAEGGTVLDVGSGFGGPARQIARRTGNRVTGVDITPAYVTAARALTTGAGLDGLVRFETCDIAAFAPERPFQAAITMHVQMNVGDKTAWFSHIARCLAPGARLAVWEACGPPDLTWPMPWSLDGTDSFVVPAGALLASIERAGFTTVEWADETPWVRDWIDKTFADGPPDGPSLPMLLDDGYTRVINYVTALTDGPLEIRRGIFTR</sequence>
<feature type="domain" description="Methyltransferase" evidence="1">
    <location>
        <begin position="52"/>
        <end position="145"/>
    </location>
</feature>
<evidence type="ECO:0000313" key="2">
    <source>
        <dbReference type="EMBL" id="KAB2383541.1"/>
    </source>
</evidence>
<name>A0A6L3W3Z7_9ACTN</name>
<dbReference type="OrthoDB" id="3172472at2"/>
<evidence type="ECO:0000313" key="3">
    <source>
        <dbReference type="Proteomes" id="UP000483004"/>
    </source>
</evidence>
<reference evidence="2 3" key="1">
    <citation type="submission" date="2019-09" db="EMBL/GenBank/DDBJ databases">
        <title>Actinomadura physcomitrii sp. nov., a novel actinomycete isolated from moss [Physcomitrium sphaericum (Ludw) Fuernr].</title>
        <authorList>
            <person name="Liu C."/>
            <person name="Zhuang X."/>
        </authorList>
    </citation>
    <scope>NUCLEOTIDE SEQUENCE [LARGE SCALE GENOMIC DNA]</scope>
    <source>
        <strain evidence="2 3">CYP1-1B</strain>
    </source>
</reference>
<dbReference type="PANTHER" id="PTHR44068">
    <property type="entry name" value="ZGC:194242"/>
    <property type="match status" value="1"/>
</dbReference>
<dbReference type="PANTHER" id="PTHR44068:SF11">
    <property type="entry name" value="GERANYL DIPHOSPHATE 2-C-METHYLTRANSFERASE"/>
    <property type="match status" value="1"/>
</dbReference>
<keyword evidence="2" id="KW-0808">Transferase</keyword>
<dbReference type="RefSeq" id="WP_151540133.1">
    <property type="nucleotide sequence ID" value="NZ_WBMR01000025.1"/>
</dbReference>
<dbReference type="InterPro" id="IPR050447">
    <property type="entry name" value="Erg6_SMT_methyltransf"/>
</dbReference>
<dbReference type="Gene3D" id="3.40.50.150">
    <property type="entry name" value="Vaccinia Virus protein VP39"/>
    <property type="match status" value="1"/>
</dbReference>
<dbReference type="CDD" id="cd02440">
    <property type="entry name" value="AdoMet_MTases"/>
    <property type="match status" value="1"/>
</dbReference>
<dbReference type="GO" id="GO:0032259">
    <property type="term" value="P:methylation"/>
    <property type="evidence" value="ECO:0007669"/>
    <property type="project" value="UniProtKB-KW"/>
</dbReference>
<dbReference type="GO" id="GO:0008168">
    <property type="term" value="F:methyltransferase activity"/>
    <property type="evidence" value="ECO:0007669"/>
    <property type="project" value="UniProtKB-KW"/>
</dbReference>
<keyword evidence="2" id="KW-0489">Methyltransferase</keyword>
<organism evidence="2 3">
    <name type="scientific">Actinomadura montaniterrae</name>
    <dbReference type="NCBI Taxonomy" id="1803903"/>
    <lineage>
        <taxon>Bacteria</taxon>
        <taxon>Bacillati</taxon>
        <taxon>Actinomycetota</taxon>
        <taxon>Actinomycetes</taxon>
        <taxon>Streptosporangiales</taxon>
        <taxon>Thermomonosporaceae</taxon>
        <taxon>Actinomadura</taxon>
    </lineage>
</organism>
<gene>
    <name evidence="2" type="ORF">F9B16_12190</name>
</gene>
<keyword evidence="3" id="KW-1185">Reference proteome</keyword>
<accession>A0A6L3W3Z7</accession>
<proteinExistence type="predicted"/>
<dbReference type="AlphaFoldDB" id="A0A6L3W3Z7"/>